<protein>
    <submittedName>
        <fullName evidence="1">Uncharacterized protein</fullName>
    </submittedName>
</protein>
<organism evidence="1 2">
    <name type="scientific">Polystyrenella longa</name>
    <dbReference type="NCBI Taxonomy" id="2528007"/>
    <lineage>
        <taxon>Bacteria</taxon>
        <taxon>Pseudomonadati</taxon>
        <taxon>Planctomycetota</taxon>
        <taxon>Planctomycetia</taxon>
        <taxon>Planctomycetales</taxon>
        <taxon>Planctomycetaceae</taxon>
        <taxon>Polystyrenella</taxon>
    </lineage>
</organism>
<proteinExistence type="predicted"/>
<dbReference type="EMBL" id="CP036281">
    <property type="protein sequence ID" value="QDU82153.1"/>
    <property type="molecule type" value="Genomic_DNA"/>
</dbReference>
<gene>
    <name evidence="1" type="ORF">Pla110_39080</name>
</gene>
<dbReference type="AlphaFoldDB" id="A0A518CSF3"/>
<accession>A0A518CSF3</accession>
<keyword evidence="2" id="KW-1185">Reference proteome</keyword>
<sequence>MSFCIMSSNNHHRVSDQVLIRIDLIILEFKIENGLLFYRADAVDDSKASLLRRK</sequence>
<reference evidence="1 2" key="1">
    <citation type="submission" date="2019-02" db="EMBL/GenBank/DDBJ databases">
        <title>Deep-cultivation of Planctomycetes and their phenomic and genomic characterization uncovers novel biology.</title>
        <authorList>
            <person name="Wiegand S."/>
            <person name="Jogler M."/>
            <person name="Boedeker C."/>
            <person name="Pinto D."/>
            <person name="Vollmers J."/>
            <person name="Rivas-Marin E."/>
            <person name="Kohn T."/>
            <person name="Peeters S.H."/>
            <person name="Heuer A."/>
            <person name="Rast P."/>
            <person name="Oberbeckmann S."/>
            <person name="Bunk B."/>
            <person name="Jeske O."/>
            <person name="Meyerdierks A."/>
            <person name="Storesund J.E."/>
            <person name="Kallscheuer N."/>
            <person name="Luecker S."/>
            <person name="Lage O.M."/>
            <person name="Pohl T."/>
            <person name="Merkel B.J."/>
            <person name="Hornburger P."/>
            <person name="Mueller R.-W."/>
            <person name="Bruemmer F."/>
            <person name="Labrenz M."/>
            <person name="Spormann A.M."/>
            <person name="Op den Camp H."/>
            <person name="Overmann J."/>
            <person name="Amann R."/>
            <person name="Jetten M.S.M."/>
            <person name="Mascher T."/>
            <person name="Medema M.H."/>
            <person name="Devos D.P."/>
            <person name="Kaster A.-K."/>
            <person name="Ovreas L."/>
            <person name="Rohde M."/>
            <person name="Galperin M.Y."/>
            <person name="Jogler C."/>
        </authorList>
    </citation>
    <scope>NUCLEOTIDE SEQUENCE [LARGE SCALE GENOMIC DNA]</scope>
    <source>
        <strain evidence="1 2">Pla110</strain>
    </source>
</reference>
<dbReference type="Proteomes" id="UP000317178">
    <property type="component" value="Chromosome"/>
</dbReference>
<evidence type="ECO:0000313" key="2">
    <source>
        <dbReference type="Proteomes" id="UP000317178"/>
    </source>
</evidence>
<dbReference type="KEGG" id="plon:Pla110_39080"/>
<name>A0A518CSF3_9PLAN</name>
<evidence type="ECO:0000313" key="1">
    <source>
        <dbReference type="EMBL" id="QDU82153.1"/>
    </source>
</evidence>